<dbReference type="STRING" id="192904.SAMN04488514_1138"/>
<dbReference type="RefSeq" id="WP_218129613.1">
    <property type="nucleotide sequence ID" value="NZ_FNGV01000013.1"/>
</dbReference>
<protein>
    <submittedName>
        <fullName evidence="1">Uncharacterized protein</fullName>
    </submittedName>
</protein>
<dbReference type="Pfam" id="PF14885">
    <property type="entry name" value="GHL15"/>
    <property type="match status" value="1"/>
</dbReference>
<accession>A0A1G9VAH0</accession>
<evidence type="ECO:0000313" key="1">
    <source>
        <dbReference type="EMBL" id="SDM69169.1"/>
    </source>
</evidence>
<dbReference type="AlphaFoldDB" id="A0A1G9VAH0"/>
<dbReference type="EMBL" id="FNGV01000013">
    <property type="protein sequence ID" value="SDM69169.1"/>
    <property type="molecule type" value="Genomic_DNA"/>
</dbReference>
<proteinExistence type="predicted"/>
<evidence type="ECO:0000313" key="2">
    <source>
        <dbReference type="Proteomes" id="UP000199440"/>
    </source>
</evidence>
<sequence length="82" mass="9414">MKLYNVGFTKTDGIEQRSKDQLEYYHACFLIGAQPYSYFLWNWGCNLKDGNLVNYPAKQKPLGSPKGVLKCEKQMDGYLQGI</sequence>
<keyword evidence="2" id="KW-1185">Reference proteome</keyword>
<dbReference type="Proteomes" id="UP000199440">
    <property type="component" value="Unassembled WGS sequence"/>
</dbReference>
<reference evidence="1 2" key="1">
    <citation type="submission" date="2016-10" db="EMBL/GenBank/DDBJ databases">
        <authorList>
            <person name="de Groot N.N."/>
        </authorList>
    </citation>
    <scope>NUCLEOTIDE SEQUENCE [LARGE SCALE GENOMIC DNA]</scope>
    <source>
        <strain evidence="1 2">DSM 19886</strain>
    </source>
</reference>
<organism evidence="1 2">
    <name type="scientific">Kriegella aquimaris</name>
    <dbReference type="NCBI Taxonomy" id="192904"/>
    <lineage>
        <taxon>Bacteria</taxon>
        <taxon>Pseudomonadati</taxon>
        <taxon>Bacteroidota</taxon>
        <taxon>Flavobacteriia</taxon>
        <taxon>Flavobacteriales</taxon>
        <taxon>Flavobacteriaceae</taxon>
        <taxon>Kriegella</taxon>
    </lineage>
</organism>
<gene>
    <name evidence="1" type="ORF">SAMN04488514_1138</name>
</gene>
<dbReference type="InterPro" id="IPR029455">
    <property type="entry name" value="GHL15"/>
</dbReference>
<name>A0A1G9VAH0_9FLAO</name>